<evidence type="ECO:0000256" key="4">
    <source>
        <dbReference type="ARBA" id="ARBA00022679"/>
    </source>
</evidence>
<evidence type="ECO:0000256" key="2">
    <source>
        <dbReference type="ARBA" id="ARBA00022475"/>
    </source>
</evidence>
<dbReference type="PANTHER" id="PTHR43646">
    <property type="entry name" value="GLYCOSYLTRANSFERASE"/>
    <property type="match status" value="1"/>
</dbReference>
<gene>
    <name evidence="13" type="ORF">SAMN04488102_103250</name>
</gene>
<evidence type="ECO:0000256" key="9">
    <source>
        <dbReference type="ARBA" id="ARBA00038120"/>
    </source>
</evidence>
<dbReference type="GO" id="GO:0016117">
    <property type="term" value="P:carotenoid biosynthetic process"/>
    <property type="evidence" value="ECO:0007669"/>
    <property type="project" value="UniProtKB-KW"/>
</dbReference>
<reference evidence="14" key="1">
    <citation type="submission" date="2016-10" db="EMBL/GenBank/DDBJ databases">
        <authorList>
            <person name="Varghese N."/>
            <person name="Submissions S."/>
        </authorList>
    </citation>
    <scope>NUCLEOTIDE SEQUENCE [LARGE SCALE GENOMIC DNA]</scope>
    <source>
        <strain evidence="14">DSM 23664</strain>
    </source>
</reference>
<dbReference type="RefSeq" id="WP_091529118.1">
    <property type="nucleotide sequence ID" value="NZ_FOLT01000003.1"/>
</dbReference>
<evidence type="ECO:0000256" key="5">
    <source>
        <dbReference type="ARBA" id="ARBA00022746"/>
    </source>
</evidence>
<dbReference type="AlphaFoldDB" id="A0A1I1GWX0"/>
<organism evidence="13 14">
    <name type="scientific">Alkalibacterium subtropicum</name>
    <dbReference type="NCBI Taxonomy" id="753702"/>
    <lineage>
        <taxon>Bacteria</taxon>
        <taxon>Bacillati</taxon>
        <taxon>Bacillota</taxon>
        <taxon>Bacilli</taxon>
        <taxon>Lactobacillales</taxon>
        <taxon>Carnobacteriaceae</taxon>
        <taxon>Alkalibacterium</taxon>
    </lineage>
</organism>
<dbReference type="PANTHER" id="PTHR43646:SF2">
    <property type="entry name" value="GLYCOSYLTRANSFERASE 2-LIKE DOMAIN-CONTAINING PROTEIN"/>
    <property type="match status" value="1"/>
</dbReference>
<dbReference type="SUPFAM" id="SSF53448">
    <property type="entry name" value="Nucleotide-diphospho-sugar transferases"/>
    <property type="match status" value="1"/>
</dbReference>
<evidence type="ECO:0000256" key="3">
    <source>
        <dbReference type="ARBA" id="ARBA00022676"/>
    </source>
</evidence>
<feature type="transmembrane region" description="Helical" evidence="11">
    <location>
        <begin position="302"/>
        <end position="323"/>
    </location>
</feature>
<protein>
    <recommendedName>
        <fullName evidence="10">4,4'-diaponeurosporenoate glycosyltransferase</fullName>
    </recommendedName>
</protein>
<keyword evidence="11" id="KW-0812">Transmembrane</keyword>
<dbReference type="Pfam" id="PF00535">
    <property type="entry name" value="Glycos_transf_2"/>
    <property type="match status" value="1"/>
</dbReference>
<keyword evidence="5" id="KW-0125">Carotenoid biosynthesis</keyword>
<dbReference type="CDD" id="cd00761">
    <property type="entry name" value="Glyco_tranf_GTA_type"/>
    <property type="match status" value="1"/>
</dbReference>
<evidence type="ECO:0000256" key="8">
    <source>
        <dbReference type="ARBA" id="ARBA00037904"/>
    </source>
</evidence>
<dbReference type="GO" id="GO:0005886">
    <property type="term" value="C:plasma membrane"/>
    <property type="evidence" value="ECO:0007669"/>
    <property type="project" value="UniProtKB-SubCell"/>
</dbReference>
<feature type="domain" description="Glycosyltransferase 2-like" evidence="12">
    <location>
        <begin position="40"/>
        <end position="167"/>
    </location>
</feature>
<comment type="subcellular location">
    <subcellularLocation>
        <location evidence="1">Cell membrane</location>
    </subcellularLocation>
</comment>
<name>A0A1I1GWX0_9LACT</name>
<accession>A0A1I1GWX0</accession>
<sequence>MAQMIQLLLFLIAFLSGFFFLWKLPLIKQAKGGGLPASVSVIIPARDEETSLPKLLASLNGQSLDIKEIIVVDDESEDRTVEIAEEYDAVVLSTRESEYSVAGKSSACWLGAQHAKGDYLAFMDSDTQCAHKHAFKDILAQFKRNGDTGLLSIQPYHVIQSFYETLSIVPNIIVLAGLNRYTFFNKRIPERGAFGPFLFVKADEYFKLGGHEATLYTHMDGLAMADLYQKEDYPVTVYGGKNSIHFRMYPEGLQQLIQGWTKSFTYGAKVTHPMVMLSIMLWVTSTYLLLTGFIDGLLRSDVSYVFIILVGYLLHAVQFRWLMKKVGRFPWWTMLFSFIYISAFLLLYLWAVIQVYLLKKVKWRGREYKS</sequence>
<evidence type="ECO:0000256" key="7">
    <source>
        <dbReference type="ARBA" id="ARBA00037281"/>
    </source>
</evidence>
<evidence type="ECO:0000256" key="6">
    <source>
        <dbReference type="ARBA" id="ARBA00023136"/>
    </source>
</evidence>
<comment type="pathway">
    <text evidence="8">Carotenoid biosynthesis; staphyloxanthin biosynthesis; staphyloxanthin from farnesyl diphosphate: step 4/5.</text>
</comment>
<comment type="similarity">
    <text evidence="9">Belongs to the glycosyltransferase 2 family. CrtQ subfamily.</text>
</comment>
<dbReference type="STRING" id="753702.SAMN04488102_103250"/>
<keyword evidence="3" id="KW-0328">Glycosyltransferase</keyword>
<evidence type="ECO:0000256" key="1">
    <source>
        <dbReference type="ARBA" id="ARBA00004236"/>
    </source>
</evidence>
<dbReference type="EMBL" id="FOLT01000003">
    <property type="protein sequence ID" value="SFC15782.1"/>
    <property type="molecule type" value="Genomic_DNA"/>
</dbReference>
<comment type="function">
    <text evidence="7">Catalyzes the glycosylation of 4,4'-diaponeurosporenoate, i.e. the esterification of glucose at the C1'' position with the carboxyl group of 4,4'-diaponeurosporenic acid, to form glycosyl-4,4'-diaponeurosporenoate. This is a step in the biosynthesis of staphyloxanthin, an orange pigment present in most staphylococci strains.</text>
</comment>
<evidence type="ECO:0000256" key="11">
    <source>
        <dbReference type="SAM" id="Phobius"/>
    </source>
</evidence>
<dbReference type="GO" id="GO:0016757">
    <property type="term" value="F:glycosyltransferase activity"/>
    <property type="evidence" value="ECO:0007669"/>
    <property type="project" value="UniProtKB-KW"/>
</dbReference>
<keyword evidence="2" id="KW-1003">Cell membrane</keyword>
<evidence type="ECO:0000313" key="13">
    <source>
        <dbReference type="EMBL" id="SFC15782.1"/>
    </source>
</evidence>
<keyword evidence="6 11" id="KW-0472">Membrane</keyword>
<dbReference type="Gene3D" id="3.90.550.10">
    <property type="entry name" value="Spore Coat Polysaccharide Biosynthesis Protein SpsA, Chain A"/>
    <property type="match status" value="1"/>
</dbReference>
<dbReference type="Proteomes" id="UP000199612">
    <property type="component" value="Unassembled WGS sequence"/>
</dbReference>
<keyword evidence="14" id="KW-1185">Reference proteome</keyword>
<feature type="transmembrane region" description="Helical" evidence="11">
    <location>
        <begin position="329"/>
        <end position="358"/>
    </location>
</feature>
<keyword evidence="4 13" id="KW-0808">Transferase</keyword>
<evidence type="ECO:0000259" key="12">
    <source>
        <dbReference type="Pfam" id="PF00535"/>
    </source>
</evidence>
<dbReference type="InterPro" id="IPR029044">
    <property type="entry name" value="Nucleotide-diphossugar_trans"/>
</dbReference>
<keyword evidence="11" id="KW-1133">Transmembrane helix</keyword>
<proteinExistence type="inferred from homology"/>
<dbReference type="OrthoDB" id="9806525at2"/>
<evidence type="ECO:0000313" key="14">
    <source>
        <dbReference type="Proteomes" id="UP000199612"/>
    </source>
</evidence>
<evidence type="ECO:0000256" key="10">
    <source>
        <dbReference type="ARBA" id="ARBA00040345"/>
    </source>
</evidence>
<feature type="transmembrane region" description="Helical" evidence="11">
    <location>
        <begin position="270"/>
        <end position="290"/>
    </location>
</feature>
<dbReference type="InterPro" id="IPR001173">
    <property type="entry name" value="Glyco_trans_2-like"/>
</dbReference>